<feature type="compositionally biased region" description="Basic residues" evidence="1">
    <location>
        <begin position="1"/>
        <end position="10"/>
    </location>
</feature>
<feature type="region of interest" description="Disordered" evidence="1">
    <location>
        <begin position="1"/>
        <end position="22"/>
    </location>
</feature>
<dbReference type="Proteomes" id="UP000247810">
    <property type="component" value="Unassembled WGS sequence"/>
</dbReference>
<name>A0A319EXH7_9EURO</name>
<evidence type="ECO:0000313" key="3">
    <source>
        <dbReference type="Proteomes" id="UP000247810"/>
    </source>
</evidence>
<protein>
    <submittedName>
        <fullName evidence="2">Uncharacterized protein</fullName>
    </submittedName>
</protein>
<sequence>MRASRRKPRPPRSSAFAPTKTDRIPRWASATGLCSVGTLRFFALSRLGCWHSHRIRHKLWQQNVPSSVIWPCHAMMYLHPGVALVNNPRPRIRNGQTKGNDMQPRPPPG</sequence>
<dbReference type="VEuPathDB" id="FungiDB:BO71DRAFT_482141"/>
<evidence type="ECO:0000313" key="2">
    <source>
        <dbReference type="EMBL" id="PYH96412.1"/>
    </source>
</evidence>
<feature type="region of interest" description="Disordered" evidence="1">
    <location>
        <begin position="88"/>
        <end position="109"/>
    </location>
</feature>
<keyword evidence="3" id="KW-1185">Reference proteome</keyword>
<evidence type="ECO:0000256" key="1">
    <source>
        <dbReference type="SAM" id="MobiDB-lite"/>
    </source>
</evidence>
<gene>
    <name evidence="2" type="ORF">BO71DRAFT_482141</name>
</gene>
<accession>A0A319EXH7</accession>
<reference evidence="2 3" key="1">
    <citation type="submission" date="2018-02" db="EMBL/GenBank/DDBJ databases">
        <title>The genomes of Aspergillus section Nigri reveals drivers in fungal speciation.</title>
        <authorList>
            <consortium name="DOE Joint Genome Institute"/>
            <person name="Vesth T.C."/>
            <person name="Nybo J."/>
            <person name="Theobald S."/>
            <person name="Brandl J."/>
            <person name="Frisvad J.C."/>
            <person name="Nielsen K.F."/>
            <person name="Lyhne E.K."/>
            <person name="Kogle M.E."/>
            <person name="Kuo A."/>
            <person name="Riley R."/>
            <person name="Clum A."/>
            <person name="Nolan M."/>
            <person name="Lipzen A."/>
            <person name="Salamov A."/>
            <person name="Henrissat B."/>
            <person name="Wiebenga A."/>
            <person name="De vries R.P."/>
            <person name="Grigoriev I.V."/>
            <person name="Mortensen U.H."/>
            <person name="Andersen M.R."/>
            <person name="Baker S.E."/>
        </authorList>
    </citation>
    <scope>NUCLEOTIDE SEQUENCE [LARGE SCALE GENOMIC DNA]</scope>
    <source>
        <strain evidence="2 3">CBS 707.79</strain>
    </source>
</reference>
<dbReference type="AlphaFoldDB" id="A0A319EXH7"/>
<dbReference type="EMBL" id="KZ825838">
    <property type="protein sequence ID" value="PYH96412.1"/>
    <property type="molecule type" value="Genomic_DNA"/>
</dbReference>
<organism evidence="2 3">
    <name type="scientific">Aspergillus ellipticus CBS 707.79</name>
    <dbReference type="NCBI Taxonomy" id="1448320"/>
    <lineage>
        <taxon>Eukaryota</taxon>
        <taxon>Fungi</taxon>
        <taxon>Dikarya</taxon>
        <taxon>Ascomycota</taxon>
        <taxon>Pezizomycotina</taxon>
        <taxon>Eurotiomycetes</taxon>
        <taxon>Eurotiomycetidae</taxon>
        <taxon>Eurotiales</taxon>
        <taxon>Aspergillaceae</taxon>
        <taxon>Aspergillus</taxon>
        <taxon>Aspergillus subgen. Circumdati</taxon>
    </lineage>
</organism>
<proteinExistence type="predicted"/>